<proteinExistence type="predicted"/>
<feature type="region of interest" description="Disordered" evidence="1">
    <location>
        <begin position="170"/>
        <end position="221"/>
    </location>
</feature>
<protein>
    <submittedName>
        <fullName evidence="2">Uncharacterized protein</fullName>
    </submittedName>
</protein>
<feature type="compositionally biased region" description="Acidic residues" evidence="1">
    <location>
        <begin position="192"/>
        <end position="205"/>
    </location>
</feature>
<evidence type="ECO:0000256" key="1">
    <source>
        <dbReference type="SAM" id="MobiDB-lite"/>
    </source>
</evidence>
<sequence>MPRRLAIGQTLRGRYARREIMLRGHLRQAINAELGAARISGVSGAEMRWTLSAYLEHIFFKLGIKLIWPPGLLFANLSQHSGILRITRVKMLWESGVIRFAPVTDADRMAALQNPLSAAPGPLHHGLRKSYGRSDIKARRNCPKTNPLNLPYRYERHGPKSAKIVSARAEAAAEAEVREAREREAREREAGSDVDDIEPFSDDEEMRAADELMSDPIEEWE</sequence>
<name>A0A4Q9MVK1_9APHY</name>
<feature type="compositionally biased region" description="Basic and acidic residues" evidence="1">
    <location>
        <begin position="175"/>
        <end position="191"/>
    </location>
</feature>
<accession>A0A4Q9MVK1</accession>
<dbReference type="Proteomes" id="UP000292957">
    <property type="component" value="Unassembled WGS sequence"/>
</dbReference>
<evidence type="ECO:0000313" key="2">
    <source>
        <dbReference type="EMBL" id="TBU31949.1"/>
    </source>
</evidence>
<reference evidence="2" key="1">
    <citation type="submission" date="2019-01" db="EMBL/GenBank/DDBJ databases">
        <title>Draft genome sequences of three monokaryotic isolates of the white-rot basidiomycete fungus Dichomitus squalens.</title>
        <authorList>
            <consortium name="DOE Joint Genome Institute"/>
            <person name="Lopez S.C."/>
            <person name="Andreopoulos B."/>
            <person name="Pangilinan J."/>
            <person name="Lipzen A."/>
            <person name="Riley R."/>
            <person name="Ahrendt S."/>
            <person name="Ng V."/>
            <person name="Barry K."/>
            <person name="Daum C."/>
            <person name="Grigoriev I.V."/>
            <person name="Hilden K.S."/>
            <person name="Makela M.R."/>
            <person name="de Vries R.P."/>
        </authorList>
    </citation>
    <scope>NUCLEOTIDE SEQUENCE [LARGE SCALE GENOMIC DNA]</scope>
    <source>
        <strain evidence="2">OM18370.1</strain>
    </source>
</reference>
<organism evidence="2">
    <name type="scientific">Dichomitus squalens</name>
    <dbReference type="NCBI Taxonomy" id="114155"/>
    <lineage>
        <taxon>Eukaryota</taxon>
        <taxon>Fungi</taxon>
        <taxon>Dikarya</taxon>
        <taxon>Basidiomycota</taxon>
        <taxon>Agaricomycotina</taxon>
        <taxon>Agaricomycetes</taxon>
        <taxon>Polyporales</taxon>
        <taxon>Polyporaceae</taxon>
        <taxon>Dichomitus</taxon>
    </lineage>
</organism>
<feature type="compositionally biased region" description="Acidic residues" evidence="1">
    <location>
        <begin position="212"/>
        <end position="221"/>
    </location>
</feature>
<gene>
    <name evidence="2" type="ORF">BD311DRAFT_716084</name>
</gene>
<dbReference type="AlphaFoldDB" id="A0A4Q9MVK1"/>
<dbReference type="EMBL" id="ML143397">
    <property type="protein sequence ID" value="TBU31949.1"/>
    <property type="molecule type" value="Genomic_DNA"/>
</dbReference>
<dbReference type="OrthoDB" id="2736218at2759"/>